<dbReference type="SUPFAM" id="SSF53098">
    <property type="entry name" value="Ribonuclease H-like"/>
    <property type="match status" value="1"/>
</dbReference>
<dbReference type="KEGG" id="chh:A0O34_21565"/>
<name>A0A172Y163_9FLAO</name>
<reference evidence="1 2" key="1">
    <citation type="submission" date="2016-04" db="EMBL/GenBank/DDBJ databases">
        <title>Complete Genome Sequence of Chryseobacterium sp. IHBB 10212.</title>
        <authorList>
            <person name="Pal M."/>
            <person name="Swarnkar M.K."/>
            <person name="Kaushal K."/>
            <person name="Chhibber S."/>
            <person name="Singh A.K."/>
            <person name="Gulati A."/>
        </authorList>
    </citation>
    <scope>NUCLEOTIDE SEQUENCE [LARGE SCALE GENOMIC DNA]</scope>
    <source>
        <strain evidence="1 2">IHBB 10212</strain>
    </source>
</reference>
<evidence type="ECO:0000313" key="1">
    <source>
        <dbReference type="EMBL" id="ANF52951.1"/>
    </source>
</evidence>
<accession>A0A172Y163</accession>
<proteinExistence type="predicted"/>
<keyword evidence="2" id="KW-1185">Reference proteome</keyword>
<dbReference type="InterPro" id="IPR012337">
    <property type="entry name" value="RNaseH-like_sf"/>
</dbReference>
<evidence type="ECO:0000313" key="2">
    <source>
        <dbReference type="Proteomes" id="UP000077824"/>
    </source>
</evidence>
<dbReference type="Proteomes" id="UP000077824">
    <property type="component" value="Chromosome"/>
</dbReference>
<sequence length="433" mass="49513">MLSANGSQFKDWSAAYRLFKDDRMNLDGIFGAVRRRVQKLNLSSEDTNIYGHMDDTLFRKKGRNVFGTSWLRDPLGPPFANNFVWGQRFIQVSLSLLENGSSGPSKAIPVDLVHCPATRKPGKTASQAEIDIFKETQKKAKLSEIGAQRIVKLRTDLDSDGHAERKLVISVDGSYTNETVIRKLPDNVDMIGRIRKDCKLYALPCEQPQGSGRKKYYGEELPTPEMIRQDQQYPYMAVRAWAAGKIRSFDVKVVRNVRWRKSGPKNLMLVIVRPVGYRLTKKSKLLYRNPAYLICTNPEMEISMLLQAYIRRWEIEVGFRDQKTLIGCGQAQVRLKGVVEKVPAFISACYGMMLLAAHETNLAEKISLPGTKWYKNALRTRTTTGDILNRFRAEKWLESIRINFSDFVNIEKKMAKLEKLANPILSSLFYMRN</sequence>
<dbReference type="AlphaFoldDB" id="A0A172Y163"/>
<dbReference type="STRING" id="1685010.A0O34_21565"/>
<gene>
    <name evidence="1" type="ORF">A0O34_21565</name>
</gene>
<organism evidence="1 2">
    <name type="scientific">Chryseobacterium glaciei</name>
    <dbReference type="NCBI Taxonomy" id="1685010"/>
    <lineage>
        <taxon>Bacteria</taxon>
        <taxon>Pseudomonadati</taxon>
        <taxon>Bacteroidota</taxon>
        <taxon>Flavobacteriia</taxon>
        <taxon>Flavobacteriales</taxon>
        <taxon>Weeksellaceae</taxon>
        <taxon>Chryseobacterium group</taxon>
        <taxon>Chryseobacterium</taxon>
    </lineage>
</organism>
<protein>
    <submittedName>
        <fullName evidence="1">Uncharacterized protein</fullName>
    </submittedName>
</protein>
<dbReference type="EMBL" id="CP015199">
    <property type="protein sequence ID" value="ANF52951.1"/>
    <property type="molecule type" value="Genomic_DNA"/>
</dbReference>